<proteinExistence type="predicted"/>
<protein>
    <recommendedName>
        <fullName evidence="1">PD-(D/E)XK endonuclease-like domain-containing protein</fullName>
    </recommendedName>
</protein>
<dbReference type="SUPFAM" id="SSF52540">
    <property type="entry name" value="P-loop containing nucleoside triphosphate hydrolases"/>
    <property type="match status" value="1"/>
</dbReference>
<accession>A0A5E6MD26</accession>
<gene>
    <name evidence="2" type="ORF">MAMC_01290</name>
</gene>
<evidence type="ECO:0000259" key="1">
    <source>
        <dbReference type="Pfam" id="PF12705"/>
    </source>
</evidence>
<sequence length="925" mass="105564">MLLAEEYPLPMRPERTFLGWNRPLAQRAAEWLFQRGEEGAWLDLSRWLVVVPTRESGRILRGALCAQRPEGFLAPRIVTPMELFGRRSDGADMVAGWTARLWSWTQLLLSQAGRERVGAFPTLPAEPDFAWALGVARSLCEAQDLLSEGAWTFSGTQGKFPFPEEDLWNGLARLEEEYRAILEAAGLRDPMQTRLEALEKGSWVFDADRVALIGCPDPHPLALRLLERVGPEEVCSVLIEAPEGMEEGFDSWGRPDPTFWRSRRLPFPSNIRIYAQEREVAGRAAELVAANDSWDAVTIGVCSSRLLPLLRIALSERKIPAFDPGGIPARQSEWVALLADLRELVREKSLAAFRRLLCHPAAAGWLGVSEDGVSHSVLLEKLDRAALQSLSEDYRAASLEMELAPFVERARRFLFRAEEEPLEAIREIFGTIFRREASSARPLPPLDELEEGMRQVEALSASARSPFVASEYLELFEELLARQELPEERPEEAVELRGWLELLWDDAPHLVLAGFQEGAVPESVAHDFLLPATLREQLGLRTNAEREARDAYLFEALAAQRRERGRVDVLAARFSRDGEPLLPSRLLFRSAAPELPERVRRVWKTGDSPSRQQPPATDSFPIRVGPMRWEERKQLSVTGLRDYLSCPFFFYLRRVRGWEAVEWLPEELDAQAFGALLHAVLAEFGRADSMRECDRSEPIEEFLRDALSRSLRDRFPQSIPASVSLQMRALERRLSAFARAQAEEVRRGWRTIEVEEPFVFPIRDWRLHGRIDRIDRDSGGGIRLVDFKSSERPANPKSAHLCSAETGERHAAALFSWRGKLLRWKDLQLPLYAAAFREKHPELEDLRVAYFALPKDREKAGVREWKEWGRELEREAVACAARVLEAIEEGRFWPPESALEWDREPWRYWFDGRPEEIVAPVFTSE</sequence>
<dbReference type="SUPFAM" id="SSF52980">
    <property type="entry name" value="Restriction endonuclease-like"/>
    <property type="match status" value="1"/>
</dbReference>
<evidence type="ECO:0000313" key="3">
    <source>
        <dbReference type="Proteomes" id="UP000381693"/>
    </source>
</evidence>
<dbReference type="AlphaFoldDB" id="A0A5E6MD26"/>
<dbReference type="Pfam" id="PF12705">
    <property type="entry name" value="PDDEXK_1"/>
    <property type="match status" value="1"/>
</dbReference>
<keyword evidence="3" id="KW-1185">Reference proteome</keyword>
<reference evidence="2" key="1">
    <citation type="submission" date="2019-09" db="EMBL/GenBank/DDBJ databases">
        <authorList>
            <person name="Cremers G."/>
        </authorList>
    </citation>
    <scope>NUCLEOTIDE SEQUENCE [LARGE SCALE GENOMIC DNA]</scope>
    <source>
        <strain evidence="2">3B</strain>
    </source>
</reference>
<dbReference type="InterPro" id="IPR011604">
    <property type="entry name" value="PDDEXK-like_dom_sf"/>
</dbReference>
<evidence type="ECO:0000313" key="2">
    <source>
        <dbReference type="EMBL" id="VVM06850.1"/>
    </source>
</evidence>
<comment type="caution">
    <text evidence="2">The sequence shown here is derived from an EMBL/GenBank/DDBJ whole genome shotgun (WGS) entry which is preliminary data.</text>
</comment>
<dbReference type="InterPro" id="IPR027417">
    <property type="entry name" value="P-loop_NTPase"/>
</dbReference>
<organism evidence="2 3">
    <name type="scientific">Methylacidimicrobium cyclopophantes</name>
    <dbReference type="NCBI Taxonomy" id="1041766"/>
    <lineage>
        <taxon>Bacteria</taxon>
        <taxon>Pseudomonadati</taxon>
        <taxon>Verrucomicrobiota</taxon>
        <taxon>Methylacidimicrobium</taxon>
    </lineage>
</organism>
<dbReference type="InterPro" id="IPR038726">
    <property type="entry name" value="PDDEXK_AddAB-type"/>
</dbReference>
<feature type="domain" description="PD-(D/E)XK endonuclease-like" evidence="1">
    <location>
        <begin position="634"/>
        <end position="890"/>
    </location>
</feature>
<dbReference type="Proteomes" id="UP000381693">
    <property type="component" value="Unassembled WGS sequence"/>
</dbReference>
<dbReference type="InterPro" id="IPR011335">
    <property type="entry name" value="Restrct_endonuc-II-like"/>
</dbReference>
<name>A0A5E6MD26_9BACT</name>
<dbReference type="EMBL" id="CABFUZ020000132">
    <property type="protein sequence ID" value="VVM06850.1"/>
    <property type="molecule type" value="Genomic_DNA"/>
</dbReference>
<dbReference type="Gene3D" id="3.90.320.10">
    <property type="match status" value="1"/>
</dbReference>